<dbReference type="Proteomes" id="UP000574390">
    <property type="component" value="Unassembled WGS sequence"/>
</dbReference>
<evidence type="ECO:0000313" key="4">
    <source>
        <dbReference type="EMBL" id="KAF4734104.1"/>
    </source>
</evidence>
<evidence type="ECO:0000256" key="1">
    <source>
        <dbReference type="ARBA" id="ARBA00023054"/>
    </source>
</evidence>
<gene>
    <name evidence="4" type="ORF">FOZ62_032371</name>
</gene>
<dbReference type="GO" id="GO:0003341">
    <property type="term" value="P:cilium movement"/>
    <property type="evidence" value="ECO:0007669"/>
    <property type="project" value="InterPro"/>
</dbReference>
<dbReference type="EMBL" id="JABANM010013573">
    <property type="protein sequence ID" value="KAF4734104.1"/>
    <property type="molecule type" value="Genomic_DNA"/>
</dbReference>
<proteinExistence type="predicted"/>
<reference evidence="4 5" key="1">
    <citation type="submission" date="2020-04" db="EMBL/GenBank/DDBJ databases">
        <title>Perkinsus olseni comparative genomics.</title>
        <authorList>
            <person name="Bogema D.R."/>
        </authorList>
    </citation>
    <scope>NUCLEOTIDE SEQUENCE [LARGE SCALE GENOMIC DNA]</scope>
    <source>
        <strain evidence="4">ATCC PRA-205</strain>
    </source>
</reference>
<name>A0A7J6SMF3_PEROL</name>
<keyword evidence="1 2" id="KW-0175">Coiled coil</keyword>
<dbReference type="AlphaFoldDB" id="A0A7J6SMF3"/>
<dbReference type="PANTHER" id="PTHR18962:SF0">
    <property type="entry name" value="COILED-COIL DOMAIN-CONTAINING PROTEIN 39"/>
    <property type="match status" value="1"/>
</dbReference>
<dbReference type="GO" id="GO:0060285">
    <property type="term" value="P:cilium-dependent cell motility"/>
    <property type="evidence" value="ECO:0007669"/>
    <property type="project" value="TreeGrafter"/>
</dbReference>
<dbReference type="GO" id="GO:0036159">
    <property type="term" value="P:inner dynein arm assembly"/>
    <property type="evidence" value="ECO:0007669"/>
    <property type="project" value="InterPro"/>
</dbReference>
<dbReference type="PANTHER" id="PTHR18962">
    <property type="entry name" value="COILED-COIL DOMAIN-CONTAINING PROTEIN 39"/>
    <property type="match status" value="1"/>
</dbReference>
<evidence type="ECO:0000256" key="3">
    <source>
        <dbReference type="SAM" id="MobiDB-lite"/>
    </source>
</evidence>
<organism evidence="4 5">
    <name type="scientific">Perkinsus olseni</name>
    <name type="common">Perkinsus atlanticus</name>
    <dbReference type="NCBI Taxonomy" id="32597"/>
    <lineage>
        <taxon>Eukaryota</taxon>
        <taxon>Sar</taxon>
        <taxon>Alveolata</taxon>
        <taxon>Perkinsozoa</taxon>
        <taxon>Perkinsea</taxon>
        <taxon>Perkinsida</taxon>
        <taxon>Perkinsidae</taxon>
        <taxon>Perkinsus</taxon>
    </lineage>
</organism>
<evidence type="ECO:0000313" key="5">
    <source>
        <dbReference type="Proteomes" id="UP000574390"/>
    </source>
</evidence>
<protein>
    <submittedName>
        <fullName evidence="4">Uncharacterized protein</fullName>
    </submittedName>
</protein>
<sequence>MSEDFSSTLAGGTAEDDDEFVGDTLPPFANDEIREKFRLLQAKDRKCDELEMAAVEERERIDNMTQHLKNVQKEIKNSEALLDFKRKEMESKEHLMALDQRQIGRLESEILKNRKISQDRKRMVND</sequence>
<feature type="region of interest" description="Disordered" evidence="3">
    <location>
        <begin position="1"/>
        <end position="25"/>
    </location>
</feature>
<dbReference type="Pfam" id="PF24161">
    <property type="entry name" value="CCDC39"/>
    <property type="match status" value="1"/>
</dbReference>
<comment type="caution">
    <text evidence="4">The sequence shown here is derived from an EMBL/GenBank/DDBJ whole genome shotgun (WGS) entry which is preliminary data.</text>
</comment>
<feature type="non-terminal residue" evidence="4">
    <location>
        <position position="1"/>
    </location>
</feature>
<dbReference type="GO" id="GO:0005930">
    <property type="term" value="C:axoneme"/>
    <property type="evidence" value="ECO:0007669"/>
    <property type="project" value="InterPro"/>
</dbReference>
<evidence type="ECO:0000256" key="2">
    <source>
        <dbReference type="SAM" id="Coils"/>
    </source>
</evidence>
<feature type="coiled-coil region" evidence="2">
    <location>
        <begin position="40"/>
        <end position="88"/>
    </location>
</feature>
<dbReference type="InterPro" id="IPR033290">
    <property type="entry name" value="CCDC39"/>
</dbReference>
<accession>A0A7J6SMF3</accession>
<feature type="compositionally biased region" description="Polar residues" evidence="3">
    <location>
        <begin position="1"/>
        <end position="10"/>
    </location>
</feature>